<keyword evidence="3" id="KW-0479">Metal-binding</keyword>
<dbReference type="STRING" id="679936.Sulac_3474"/>
<dbReference type="Pfam" id="PF01979">
    <property type="entry name" value="Amidohydro_1"/>
    <property type="match status" value="1"/>
</dbReference>
<dbReference type="HOGENOM" id="CLU_041647_0_2_9"/>
<dbReference type="GO" id="GO:0019556">
    <property type="term" value="P:L-histidine catabolic process to glutamate and formamide"/>
    <property type="evidence" value="ECO:0007669"/>
    <property type="project" value="InterPro"/>
</dbReference>
<protein>
    <recommendedName>
        <fullName evidence="2">imidazolonepropionase</fullName>
        <ecNumber evidence="2">3.5.2.7</ecNumber>
    </recommendedName>
</protein>
<name>G8TUF0_SULAD</name>
<dbReference type="InterPro" id="IPR011059">
    <property type="entry name" value="Metal-dep_hydrolase_composite"/>
</dbReference>
<dbReference type="PANTHER" id="PTHR42752:SF1">
    <property type="entry name" value="IMIDAZOLONEPROPIONASE-RELATED"/>
    <property type="match status" value="1"/>
</dbReference>
<evidence type="ECO:0000256" key="7">
    <source>
        <dbReference type="ARBA" id="ARBA00023004"/>
    </source>
</evidence>
<sequence length="304" mass="33709">MGWQIVRSSRQWAEAADSDTLAFVQSECQEAIRWGTTVIEMKSGYGLSVEQELRALRLIRKVSDRLPIRVMATGLFFHALPHDQSAEDWVNTVRTRLLPLALREGLIDAVDAFIERTAFSVDQLEPVFRPLPATLPIRLHTNQLSRQGGIELAVRLKARAVDHLEYLEPDEFALLTQHRMAAVLMPGAAFYTSHQYAPARRLIDHGVRVALATDFNPGTSPIGNLPTVMGLAVNLMDMSPDEALAAVTLHAAYVLGISSDAGSLRPGYSADLVVLDTDRIAMIPYRLGHNPVHQIILHGQWWPA</sequence>
<dbReference type="AlphaFoldDB" id="G8TUF0"/>
<evidence type="ECO:0000256" key="1">
    <source>
        <dbReference type="ARBA" id="ARBA00005023"/>
    </source>
</evidence>
<dbReference type="InterPro" id="IPR005920">
    <property type="entry name" value="HutI"/>
</dbReference>
<comment type="pathway">
    <text evidence="1">Amino-acid degradation.</text>
</comment>
<dbReference type="SUPFAM" id="SSF51338">
    <property type="entry name" value="Composite domain of metallo-dependent hydrolases"/>
    <property type="match status" value="1"/>
</dbReference>
<accession>G8TUF0</accession>
<dbReference type="Gene3D" id="3.20.20.140">
    <property type="entry name" value="Metal-dependent hydrolases"/>
    <property type="match status" value="1"/>
</dbReference>
<evidence type="ECO:0000259" key="8">
    <source>
        <dbReference type="Pfam" id="PF01979"/>
    </source>
</evidence>
<organism evidence="9 10">
    <name type="scientific">Sulfobacillus acidophilus (strain ATCC 700253 / DSM 10332 / NAL)</name>
    <dbReference type="NCBI Taxonomy" id="679936"/>
    <lineage>
        <taxon>Bacteria</taxon>
        <taxon>Bacillati</taxon>
        <taxon>Bacillota</taxon>
        <taxon>Clostridia</taxon>
        <taxon>Eubacteriales</taxon>
        <taxon>Clostridiales Family XVII. Incertae Sedis</taxon>
        <taxon>Sulfobacillus</taxon>
    </lineage>
</organism>
<dbReference type="GO" id="GO:0046872">
    <property type="term" value="F:metal ion binding"/>
    <property type="evidence" value="ECO:0007669"/>
    <property type="project" value="UniProtKB-KW"/>
</dbReference>
<dbReference type="InterPro" id="IPR032466">
    <property type="entry name" value="Metal_Hydrolase"/>
</dbReference>
<keyword evidence="5" id="KW-0369">Histidine metabolism</keyword>
<dbReference type="InterPro" id="IPR006680">
    <property type="entry name" value="Amidohydro-rel"/>
</dbReference>
<dbReference type="EC" id="3.5.2.7" evidence="2"/>
<keyword evidence="7" id="KW-0408">Iron</keyword>
<keyword evidence="4 9" id="KW-0378">Hydrolase</keyword>
<dbReference type="PANTHER" id="PTHR42752">
    <property type="entry name" value="IMIDAZOLONEPROPIONASE"/>
    <property type="match status" value="1"/>
</dbReference>
<evidence type="ECO:0000256" key="4">
    <source>
        <dbReference type="ARBA" id="ARBA00022801"/>
    </source>
</evidence>
<dbReference type="EMBL" id="CP003179">
    <property type="protein sequence ID" value="AEW06912.1"/>
    <property type="molecule type" value="Genomic_DNA"/>
</dbReference>
<dbReference type="SUPFAM" id="SSF51556">
    <property type="entry name" value="Metallo-dependent hydrolases"/>
    <property type="match status" value="1"/>
</dbReference>
<evidence type="ECO:0000256" key="2">
    <source>
        <dbReference type="ARBA" id="ARBA00012864"/>
    </source>
</evidence>
<dbReference type="Proteomes" id="UP000005439">
    <property type="component" value="Chromosome"/>
</dbReference>
<evidence type="ECO:0000256" key="3">
    <source>
        <dbReference type="ARBA" id="ARBA00022723"/>
    </source>
</evidence>
<reference evidence="10" key="1">
    <citation type="submission" date="2011-12" db="EMBL/GenBank/DDBJ databases">
        <title>The complete genome of chromosome of Sulfobacillus acidophilus DSM 10332.</title>
        <authorList>
            <person name="Lucas S."/>
            <person name="Han J."/>
            <person name="Lapidus A."/>
            <person name="Bruce D."/>
            <person name="Goodwin L."/>
            <person name="Pitluck S."/>
            <person name="Peters L."/>
            <person name="Kyrpides N."/>
            <person name="Mavromatis K."/>
            <person name="Ivanova N."/>
            <person name="Mikhailova N."/>
            <person name="Chertkov O."/>
            <person name="Saunders E."/>
            <person name="Detter J.C."/>
            <person name="Tapia R."/>
            <person name="Han C."/>
            <person name="Land M."/>
            <person name="Hauser L."/>
            <person name="Markowitz V."/>
            <person name="Cheng J.-F."/>
            <person name="Hugenholtz P."/>
            <person name="Woyke T."/>
            <person name="Wu D."/>
            <person name="Pukall R."/>
            <person name="Gehrich-Schroeter G."/>
            <person name="Schneider S."/>
            <person name="Klenk H.-P."/>
            <person name="Eisen J.A."/>
        </authorList>
    </citation>
    <scope>NUCLEOTIDE SEQUENCE [LARGE SCALE GENOMIC DNA]</scope>
    <source>
        <strain evidence="10">ATCC 700253 / DSM 10332 / NAL</strain>
    </source>
</reference>
<keyword evidence="6" id="KW-0862">Zinc</keyword>
<dbReference type="GO" id="GO:0005737">
    <property type="term" value="C:cytoplasm"/>
    <property type="evidence" value="ECO:0007669"/>
    <property type="project" value="InterPro"/>
</dbReference>
<dbReference type="KEGG" id="sap:Sulac_3474"/>
<evidence type="ECO:0000313" key="9">
    <source>
        <dbReference type="EMBL" id="AEW06912.1"/>
    </source>
</evidence>
<evidence type="ECO:0000313" key="10">
    <source>
        <dbReference type="Proteomes" id="UP000005439"/>
    </source>
</evidence>
<dbReference type="PATRIC" id="fig|679936.5.peg.3595"/>
<dbReference type="GO" id="GO:0050480">
    <property type="term" value="F:imidazolonepropionase activity"/>
    <property type="evidence" value="ECO:0007669"/>
    <property type="project" value="UniProtKB-EC"/>
</dbReference>
<evidence type="ECO:0000256" key="6">
    <source>
        <dbReference type="ARBA" id="ARBA00022833"/>
    </source>
</evidence>
<keyword evidence="10" id="KW-1185">Reference proteome</keyword>
<evidence type="ECO:0000256" key="5">
    <source>
        <dbReference type="ARBA" id="ARBA00022808"/>
    </source>
</evidence>
<proteinExistence type="predicted"/>
<feature type="domain" description="Amidohydrolase-related" evidence="8">
    <location>
        <begin position="161"/>
        <end position="301"/>
    </location>
</feature>
<reference evidence="9 10" key="2">
    <citation type="journal article" date="2012" name="Stand. Genomic Sci.">
        <title>Complete genome sequence of the moderately thermophilic mineral-sulfide-oxidizing firmicute Sulfobacillus acidophilus type strain (NAL(T)).</title>
        <authorList>
            <person name="Anderson I."/>
            <person name="Chertkov O."/>
            <person name="Chen A."/>
            <person name="Saunders E."/>
            <person name="Lapidus A."/>
            <person name="Nolan M."/>
            <person name="Lucas S."/>
            <person name="Hammon N."/>
            <person name="Deshpande S."/>
            <person name="Cheng J.F."/>
            <person name="Han C."/>
            <person name="Tapia R."/>
            <person name="Goodwin L.A."/>
            <person name="Pitluck S."/>
            <person name="Liolios K."/>
            <person name="Pagani I."/>
            <person name="Ivanova N."/>
            <person name="Mikhailova N."/>
            <person name="Pati A."/>
            <person name="Palaniappan K."/>
            <person name="Land M."/>
            <person name="Pan C."/>
            <person name="Rohde M."/>
            <person name="Pukall R."/>
            <person name="Goker M."/>
            <person name="Detter J.C."/>
            <person name="Woyke T."/>
            <person name="Bristow J."/>
            <person name="Eisen J.A."/>
            <person name="Markowitz V."/>
            <person name="Hugenholtz P."/>
            <person name="Kyrpides N.C."/>
            <person name="Klenk H.P."/>
            <person name="Mavromatis K."/>
        </authorList>
    </citation>
    <scope>NUCLEOTIDE SEQUENCE [LARGE SCALE GENOMIC DNA]</scope>
    <source>
        <strain evidence="10">ATCC 700253 / DSM 10332 / NAL</strain>
    </source>
</reference>
<gene>
    <name evidence="9" type="ordered locus">Sulac_3474</name>
</gene>